<feature type="active site" description="Proton donor" evidence="9">
    <location>
        <position position="300"/>
    </location>
</feature>
<name>A0A1H2AGL1_9ACTN</name>
<comment type="similarity">
    <text evidence="3 8">Belongs to the peptidase S33 family.</text>
</comment>
<evidence type="ECO:0000256" key="3">
    <source>
        <dbReference type="ARBA" id="ARBA00010088"/>
    </source>
</evidence>
<organism evidence="11 12">
    <name type="scientific">Microlunatus soli</name>
    <dbReference type="NCBI Taxonomy" id="630515"/>
    <lineage>
        <taxon>Bacteria</taxon>
        <taxon>Bacillati</taxon>
        <taxon>Actinomycetota</taxon>
        <taxon>Actinomycetes</taxon>
        <taxon>Propionibacteriales</taxon>
        <taxon>Propionibacteriaceae</taxon>
        <taxon>Microlunatus</taxon>
    </lineage>
</organism>
<feature type="active site" evidence="9">
    <location>
        <position position="272"/>
    </location>
</feature>
<evidence type="ECO:0000256" key="9">
    <source>
        <dbReference type="PIRSR" id="PIRSR006431-1"/>
    </source>
</evidence>
<dbReference type="Proteomes" id="UP000199103">
    <property type="component" value="Chromosome I"/>
</dbReference>
<dbReference type="PIRSF" id="PIRSF006431">
    <property type="entry name" value="Pept_S33"/>
    <property type="match status" value="1"/>
</dbReference>
<proteinExistence type="inferred from homology"/>
<keyword evidence="4 8" id="KW-0031">Aminopeptidase</keyword>
<dbReference type="AlphaFoldDB" id="A0A1H2AGL1"/>
<dbReference type="GO" id="GO:0004177">
    <property type="term" value="F:aminopeptidase activity"/>
    <property type="evidence" value="ECO:0007669"/>
    <property type="project" value="UniProtKB-UniRule"/>
</dbReference>
<dbReference type="STRING" id="630515.SAMN04489812_5891"/>
<evidence type="ECO:0000313" key="11">
    <source>
        <dbReference type="EMBL" id="SDT44616.1"/>
    </source>
</evidence>
<dbReference type="Pfam" id="PF00561">
    <property type="entry name" value="Abhydrolase_1"/>
    <property type="match status" value="1"/>
</dbReference>
<keyword evidence="12" id="KW-1185">Reference proteome</keyword>
<evidence type="ECO:0000256" key="8">
    <source>
        <dbReference type="PIRNR" id="PIRNR006431"/>
    </source>
</evidence>
<evidence type="ECO:0000256" key="5">
    <source>
        <dbReference type="ARBA" id="ARBA00022490"/>
    </source>
</evidence>
<keyword evidence="6 8" id="KW-0645">Protease</keyword>
<gene>
    <name evidence="11" type="ORF">SAMN04489812_5891</name>
</gene>
<comment type="catalytic activity">
    <reaction evidence="1 8">
        <text>Release of N-terminal proline from a peptide.</text>
        <dbReference type="EC" id="3.4.11.5"/>
    </reaction>
</comment>
<feature type="domain" description="AB hydrolase-1" evidence="10">
    <location>
        <begin position="35"/>
        <end position="301"/>
    </location>
</feature>
<reference evidence="11 12" key="1">
    <citation type="submission" date="2016-10" db="EMBL/GenBank/DDBJ databases">
        <authorList>
            <person name="de Groot N.N."/>
        </authorList>
    </citation>
    <scope>NUCLEOTIDE SEQUENCE [LARGE SCALE GENOMIC DNA]</scope>
    <source>
        <strain evidence="11 12">DSM 21800</strain>
    </source>
</reference>
<dbReference type="InterPro" id="IPR005944">
    <property type="entry name" value="Pro_iminopeptidase"/>
</dbReference>
<dbReference type="InterPro" id="IPR002410">
    <property type="entry name" value="Peptidase_S33"/>
</dbReference>
<dbReference type="EC" id="3.4.11.5" evidence="8"/>
<protein>
    <recommendedName>
        <fullName evidence="8">Proline iminopeptidase</fullName>
        <shortName evidence="8">PIP</shortName>
        <ecNumber evidence="8">3.4.11.5</ecNumber>
    </recommendedName>
    <alternativeName>
        <fullName evidence="8">Prolyl aminopeptidase</fullName>
    </alternativeName>
</protein>
<evidence type="ECO:0000256" key="4">
    <source>
        <dbReference type="ARBA" id="ARBA00022438"/>
    </source>
</evidence>
<evidence type="ECO:0000313" key="12">
    <source>
        <dbReference type="Proteomes" id="UP000199103"/>
    </source>
</evidence>
<accession>A0A1H2AGL1</accession>
<dbReference type="PANTHER" id="PTHR43722">
    <property type="entry name" value="PROLINE IMINOPEPTIDASE"/>
    <property type="match status" value="1"/>
</dbReference>
<evidence type="ECO:0000256" key="7">
    <source>
        <dbReference type="ARBA" id="ARBA00022801"/>
    </source>
</evidence>
<dbReference type="SUPFAM" id="SSF53474">
    <property type="entry name" value="alpha/beta-Hydrolases"/>
    <property type="match status" value="1"/>
</dbReference>
<dbReference type="RefSeq" id="WP_231920091.1">
    <property type="nucleotide sequence ID" value="NZ_LT629772.1"/>
</dbReference>
<dbReference type="EMBL" id="LT629772">
    <property type="protein sequence ID" value="SDT44616.1"/>
    <property type="molecule type" value="Genomic_DNA"/>
</dbReference>
<comment type="subcellular location">
    <subcellularLocation>
        <location evidence="2 8">Cytoplasm</location>
    </subcellularLocation>
</comment>
<keyword evidence="5 8" id="KW-0963">Cytoplasm</keyword>
<dbReference type="PRINTS" id="PR00793">
    <property type="entry name" value="PROAMNOPTASE"/>
</dbReference>
<feature type="active site" description="Nucleophile" evidence="9">
    <location>
        <position position="113"/>
    </location>
</feature>
<evidence type="ECO:0000256" key="1">
    <source>
        <dbReference type="ARBA" id="ARBA00001585"/>
    </source>
</evidence>
<evidence type="ECO:0000259" key="10">
    <source>
        <dbReference type="Pfam" id="PF00561"/>
    </source>
</evidence>
<dbReference type="GO" id="GO:0005737">
    <property type="term" value="C:cytoplasm"/>
    <property type="evidence" value="ECO:0007669"/>
    <property type="project" value="UniProtKB-SubCell"/>
</dbReference>
<dbReference type="GO" id="GO:0006508">
    <property type="term" value="P:proteolysis"/>
    <property type="evidence" value="ECO:0007669"/>
    <property type="project" value="UniProtKB-KW"/>
</dbReference>
<sequence length="324" mass="35525">MSEEALVHRSGMLAVGDGHEVFWEESGAPGGIPALYLHGGPGGTLGRGGYREKFDASRFRIIGLDQRGCGRSTPHVTAPGYDLAQNTTVQLIGDLEQLREHLGVDRWLINGVSWGSTLALAYAQAHPERSLGIVAMAVTTTDRFQVEWITETVGAIFPEAWNRLAAHAEQAGIGYHRGQGRVIDAYAQLMTHRDPAIRDAASIAWAEWEDHHISIGAGLHRDPRWDDLEFRHVFATLVTHYWANDAFLAPSILERASELSGIPATLIHGRRDVSGPAVTPWQLHRAWPGSELIIDEGEGHGGQNMIDTWRAANTRHADRIGARG</sequence>
<dbReference type="Gene3D" id="3.40.50.1820">
    <property type="entry name" value="alpha/beta hydrolase"/>
    <property type="match status" value="1"/>
</dbReference>
<evidence type="ECO:0000256" key="6">
    <source>
        <dbReference type="ARBA" id="ARBA00022670"/>
    </source>
</evidence>
<keyword evidence="7 8" id="KW-0378">Hydrolase</keyword>
<dbReference type="InterPro" id="IPR029058">
    <property type="entry name" value="AB_hydrolase_fold"/>
</dbReference>
<evidence type="ECO:0000256" key="2">
    <source>
        <dbReference type="ARBA" id="ARBA00004496"/>
    </source>
</evidence>
<dbReference type="InterPro" id="IPR000073">
    <property type="entry name" value="AB_hydrolase_1"/>
</dbReference>
<dbReference type="PANTHER" id="PTHR43722:SF1">
    <property type="entry name" value="PROLINE IMINOPEPTIDASE"/>
    <property type="match status" value="1"/>
</dbReference>